<dbReference type="InterPro" id="IPR029055">
    <property type="entry name" value="Ntn_hydrolases_N"/>
</dbReference>
<dbReference type="EC" id="2.3.2.2" evidence="8"/>
<dbReference type="AlphaFoldDB" id="A0A2T9ZGA3"/>
<dbReference type="Gene3D" id="1.10.246.130">
    <property type="match status" value="1"/>
</dbReference>
<sequence length="666" mass="72902">MDTPLISKPKEELPSHVSSQLLNTPKETSVERDKPSVSPRSKTRILAFVFLFLVSSASFAYIYCSVCQKTSKAQNKHHKTTRFSPNADKHGTGVIYKKPFYTKLKIPTGNDLPKVDRSASYNLNRLFSQSSSPVDSKQAFGSNGAVAADNAHCSQIGVDALKDGGSAVDAAISTAICIGLFNSFSSGIGGGGFMVIRLPNGQSEFIDFREVAPLLAEPLMFKDNITLAQVGGLAVGVPGELRGYELAHKRHGRLSWSRLLEPTIKLARDGYSISKILAFVLEREHKSISSADGFKDVFLRPDGSPLREGDIGKRVNFANTLQKIADKGSQVFYEGEIAQSIVSYIKKNNGIISLDDLKAYTPVIRETASFTYHGRKIITGAPPTSGTIVGHILNILEEYNLKADDPILSAHRIVEAFKFGFSQRTHLGDPDFVQIKKFIELQQSKEYAEVVRKNITDDRTHSWKYYNPEFDIKDDHGTTHLSVVDKDGMAVSLTSTINLLFGSKLMDPVTGVVLNNHMDDFSTPNIRNAFGLYPSPNNFILPKKRPLSTTSAMVIEKDGKVEYVLGASGGSKILTSTLQVLLNSIDFGKSLKQAIDAPRMHHQLLPNQLLLEPHFPSSIRQGLSKKGHKIDELGLGLCVVQGVHVLDDGTINAVSDGRKFGAPAAY</sequence>
<comment type="similarity">
    <text evidence="4">Belongs to the gamma-glutamyltransferase family.</text>
</comment>
<dbReference type="GO" id="GO:0005886">
    <property type="term" value="C:plasma membrane"/>
    <property type="evidence" value="ECO:0007669"/>
    <property type="project" value="TreeGrafter"/>
</dbReference>
<dbReference type="STRING" id="133381.A0A2T9ZGA3"/>
<name>A0A2T9ZGA3_9FUNG</name>
<gene>
    <name evidence="11" type="ORF">BB560_001893</name>
</gene>
<dbReference type="InterPro" id="IPR000101">
    <property type="entry name" value="GGT_peptidase"/>
</dbReference>
<dbReference type="UniPathway" id="UPA00204"/>
<evidence type="ECO:0000256" key="2">
    <source>
        <dbReference type="ARBA" id="ARBA00001089"/>
    </source>
</evidence>
<evidence type="ECO:0000313" key="12">
    <source>
        <dbReference type="Proteomes" id="UP000245609"/>
    </source>
</evidence>
<reference evidence="11 12" key="1">
    <citation type="journal article" date="2018" name="MBio">
        <title>Comparative Genomics Reveals the Core Gene Toolbox for the Fungus-Insect Symbiosis.</title>
        <authorList>
            <person name="Wang Y."/>
            <person name="Stata M."/>
            <person name="Wang W."/>
            <person name="Stajich J.E."/>
            <person name="White M.M."/>
            <person name="Moncalvo J.M."/>
        </authorList>
    </citation>
    <scope>NUCLEOTIDE SEQUENCE [LARGE SCALE GENOMIC DNA]</scope>
    <source>
        <strain evidence="11 12">SC-DP-2</strain>
    </source>
</reference>
<evidence type="ECO:0000313" key="11">
    <source>
        <dbReference type="EMBL" id="PVV03626.1"/>
    </source>
</evidence>
<keyword evidence="10" id="KW-0472">Membrane</keyword>
<dbReference type="OrthoDB" id="1081007at2759"/>
<dbReference type="Proteomes" id="UP000245609">
    <property type="component" value="Unassembled WGS sequence"/>
</dbReference>
<dbReference type="PRINTS" id="PR01210">
    <property type="entry name" value="GGTRANSPTASE"/>
</dbReference>
<protein>
    <recommendedName>
        <fullName evidence="8">Glutathione hydrolase</fullName>
        <ecNumber evidence="8">2.3.2.2</ecNumber>
        <ecNumber evidence="8">3.4.19.13</ecNumber>
    </recommendedName>
    <alternativeName>
        <fullName evidence="8">Gamma-glutamyltransferase</fullName>
    </alternativeName>
    <alternativeName>
        <fullName evidence="8">Gamma-glutamyltranspeptidase</fullName>
    </alternativeName>
</protein>
<comment type="catalytic activity">
    <reaction evidence="2 8">
        <text>glutathione + H2O = L-cysteinylglycine + L-glutamate</text>
        <dbReference type="Rhea" id="RHEA:28807"/>
        <dbReference type="ChEBI" id="CHEBI:15377"/>
        <dbReference type="ChEBI" id="CHEBI:29985"/>
        <dbReference type="ChEBI" id="CHEBI:57925"/>
        <dbReference type="ChEBI" id="CHEBI:61694"/>
        <dbReference type="EC" id="3.4.19.13"/>
    </reaction>
</comment>
<dbReference type="FunFam" id="1.10.246.130:FF:000001">
    <property type="entry name" value="Gamma-glutamyltransferase 5 isoform 1"/>
    <property type="match status" value="1"/>
</dbReference>
<dbReference type="GO" id="GO:0036374">
    <property type="term" value="F:glutathione hydrolase activity"/>
    <property type="evidence" value="ECO:0007669"/>
    <property type="project" value="UniProtKB-UniRule"/>
</dbReference>
<feature type="binding site" evidence="7">
    <location>
        <position position="570"/>
    </location>
    <ligand>
        <name>L-glutamate</name>
        <dbReference type="ChEBI" id="CHEBI:29985"/>
    </ligand>
</feature>
<dbReference type="NCBIfam" id="TIGR00066">
    <property type="entry name" value="g_glut_trans"/>
    <property type="match status" value="1"/>
</dbReference>
<evidence type="ECO:0000256" key="1">
    <source>
        <dbReference type="ARBA" id="ARBA00001049"/>
    </source>
</evidence>
<feature type="binding site" evidence="7">
    <location>
        <position position="520"/>
    </location>
    <ligand>
        <name>L-glutamate</name>
        <dbReference type="ChEBI" id="CHEBI:29985"/>
    </ligand>
</feature>
<keyword evidence="8" id="KW-0378">Hydrolase</keyword>
<feature type="compositionally biased region" description="Polar residues" evidence="9">
    <location>
        <begin position="16"/>
        <end position="27"/>
    </location>
</feature>
<dbReference type="InterPro" id="IPR043137">
    <property type="entry name" value="GGT_ssub_C"/>
</dbReference>
<keyword evidence="10" id="KW-0812">Transmembrane</keyword>
<keyword evidence="10" id="KW-1133">Transmembrane helix</keyword>
<dbReference type="EMBL" id="MBFS01000210">
    <property type="protein sequence ID" value="PVV03626.1"/>
    <property type="molecule type" value="Genomic_DNA"/>
</dbReference>
<comment type="function">
    <text evidence="8">Cleaves the gamma-glutamyl peptide bond of glutathione and glutathione conjugates.</text>
</comment>
<dbReference type="InterPro" id="IPR043138">
    <property type="entry name" value="GGT_lsub"/>
</dbReference>
<proteinExistence type="inferred from homology"/>
<evidence type="ECO:0000256" key="10">
    <source>
        <dbReference type="SAM" id="Phobius"/>
    </source>
</evidence>
<dbReference type="EC" id="3.4.19.13" evidence="8"/>
<evidence type="ECO:0000256" key="9">
    <source>
        <dbReference type="SAM" id="MobiDB-lite"/>
    </source>
</evidence>
<comment type="caution">
    <text evidence="11">The sequence shown here is derived from an EMBL/GenBank/DDBJ whole genome shotgun (WGS) entry which is preliminary data.</text>
</comment>
<dbReference type="SUPFAM" id="SSF56235">
    <property type="entry name" value="N-terminal nucleophile aminohydrolases (Ntn hydrolases)"/>
    <property type="match status" value="1"/>
</dbReference>
<evidence type="ECO:0000256" key="6">
    <source>
        <dbReference type="PIRSR" id="PIRSR600101-1"/>
    </source>
</evidence>
<evidence type="ECO:0000256" key="8">
    <source>
        <dbReference type="RuleBase" id="RU368068"/>
    </source>
</evidence>
<feature type="binding site" evidence="7">
    <location>
        <position position="209"/>
    </location>
    <ligand>
        <name>L-glutamate</name>
        <dbReference type="ChEBI" id="CHEBI:29985"/>
    </ligand>
</feature>
<dbReference type="FunFam" id="3.60.20.40:FF:000001">
    <property type="entry name" value="Gamma-glutamyltranspeptidase 1"/>
    <property type="match status" value="1"/>
</dbReference>
<feature type="active site" description="Nucleophile" evidence="6">
    <location>
        <position position="478"/>
    </location>
</feature>
<feature type="binding site" evidence="7">
    <location>
        <begin position="496"/>
        <end position="498"/>
    </location>
    <ligand>
        <name>L-glutamate</name>
        <dbReference type="ChEBI" id="CHEBI:29985"/>
    </ligand>
</feature>
<keyword evidence="12" id="KW-1185">Reference proteome</keyword>
<feature type="region of interest" description="Disordered" evidence="9">
    <location>
        <begin position="1"/>
        <end position="37"/>
    </location>
</feature>
<dbReference type="PANTHER" id="PTHR11686">
    <property type="entry name" value="GAMMA GLUTAMYL TRANSPEPTIDASE"/>
    <property type="match status" value="1"/>
</dbReference>
<evidence type="ECO:0000256" key="3">
    <source>
        <dbReference type="ARBA" id="ARBA00005115"/>
    </source>
</evidence>
<keyword evidence="8" id="KW-0012">Acyltransferase</keyword>
<dbReference type="Gene3D" id="3.60.20.40">
    <property type="match status" value="1"/>
</dbReference>
<dbReference type="GO" id="GO:0103068">
    <property type="term" value="F:leukotriene C4 gamma-glutamyl transferase activity"/>
    <property type="evidence" value="ECO:0007669"/>
    <property type="project" value="UniProtKB-EC"/>
</dbReference>
<comment type="pathway">
    <text evidence="3 8">Sulfur metabolism; glutathione metabolism.</text>
</comment>
<comment type="catalytic activity">
    <reaction evidence="5 8">
        <text>an N-terminal (5-L-glutamyl)-[peptide] + an alpha-amino acid = 5-L-glutamyl amino acid + an N-terminal L-alpha-aminoacyl-[peptide]</text>
        <dbReference type="Rhea" id="RHEA:23904"/>
        <dbReference type="Rhea" id="RHEA-COMP:9780"/>
        <dbReference type="Rhea" id="RHEA-COMP:9795"/>
        <dbReference type="ChEBI" id="CHEBI:77644"/>
        <dbReference type="ChEBI" id="CHEBI:78597"/>
        <dbReference type="ChEBI" id="CHEBI:78599"/>
        <dbReference type="ChEBI" id="CHEBI:78608"/>
        <dbReference type="EC" id="2.3.2.2"/>
    </reaction>
</comment>
<keyword evidence="8" id="KW-0808">Transferase</keyword>
<evidence type="ECO:0000256" key="5">
    <source>
        <dbReference type="ARBA" id="ARBA00047417"/>
    </source>
</evidence>
<evidence type="ECO:0000256" key="4">
    <source>
        <dbReference type="ARBA" id="ARBA00009381"/>
    </source>
</evidence>
<comment type="catalytic activity">
    <reaction evidence="1 8">
        <text>an S-substituted glutathione + H2O = an S-substituted L-cysteinylglycine + L-glutamate</text>
        <dbReference type="Rhea" id="RHEA:59468"/>
        <dbReference type="ChEBI" id="CHEBI:15377"/>
        <dbReference type="ChEBI" id="CHEBI:29985"/>
        <dbReference type="ChEBI" id="CHEBI:90779"/>
        <dbReference type="ChEBI" id="CHEBI:143103"/>
        <dbReference type="EC" id="3.4.19.13"/>
    </reaction>
</comment>
<organism evidence="11 12">
    <name type="scientific">Smittium megazygosporum</name>
    <dbReference type="NCBI Taxonomy" id="133381"/>
    <lineage>
        <taxon>Eukaryota</taxon>
        <taxon>Fungi</taxon>
        <taxon>Fungi incertae sedis</taxon>
        <taxon>Zoopagomycota</taxon>
        <taxon>Kickxellomycotina</taxon>
        <taxon>Harpellomycetes</taxon>
        <taxon>Harpellales</taxon>
        <taxon>Legeriomycetaceae</taxon>
        <taxon>Smittium</taxon>
    </lineage>
</organism>
<dbReference type="GO" id="GO:0006751">
    <property type="term" value="P:glutathione catabolic process"/>
    <property type="evidence" value="ECO:0007669"/>
    <property type="project" value="UniProtKB-UniRule"/>
</dbReference>
<dbReference type="PANTHER" id="PTHR11686:SF9">
    <property type="entry name" value="RE13973P"/>
    <property type="match status" value="1"/>
</dbReference>
<feature type="transmembrane region" description="Helical" evidence="10">
    <location>
        <begin position="45"/>
        <end position="63"/>
    </location>
</feature>
<feature type="binding site" evidence="7">
    <location>
        <begin position="548"/>
        <end position="549"/>
    </location>
    <ligand>
        <name>L-glutamate</name>
        <dbReference type="ChEBI" id="CHEBI:29985"/>
    </ligand>
</feature>
<accession>A0A2T9ZGA3</accession>
<dbReference type="Pfam" id="PF01019">
    <property type="entry name" value="G_glu_transpept"/>
    <property type="match status" value="1"/>
</dbReference>
<evidence type="ECO:0000256" key="7">
    <source>
        <dbReference type="PIRSR" id="PIRSR600101-2"/>
    </source>
</evidence>